<gene>
    <name evidence="1" type="ORF">BV25DRAFT_1986740</name>
</gene>
<dbReference type="EMBL" id="MU277187">
    <property type="protein sequence ID" value="KAI0069231.1"/>
    <property type="molecule type" value="Genomic_DNA"/>
</dbReference>
<dbReference type="Proteomes" id="UP000814140">
    <property type="component" value="Unassembled WGS sequence"/>
</dbReference>
<reference evidence="1" key="2">
    <citation type="journal article" date="2022" name="New Phytol.">
        <title>Evolutionary transition to the ectomycorrhizal habit in the genomes of a hyperdiverse lineage of mushroom-forming fungi.</title>
        <authorList>
            <person name="Looney B."/>
            <person name="Miyauchi S."/>
            <person name="Morin E."/>
            <person name="Drula E."/>
            <person name="Courty P.E."/>
            <person name="Kohler A."/>
            <person name="Kuo A."/>
            <person name="LaButti K."/>
            <person name="Pangilinan J."/>
            <person name="Lipzen A."/>
            <person name="Riley R."/>
            <person name="Andreopoulos W."/>
            <person name="He G."/>
            <person name="Johnson J."/>
            <person name="Nolan M."/>
            <person name="Tritt A."/>
            <person name="Barry K.W."/>
            <person name="Grigoriev I.V."/>
            <person name="Nagy L.G."/>
            <person name="Hibbett D."/>
            <person name="Henrissat B."/>
            <person name="Matheny P.B."/>
            <person name="Labbe J."/>
            <person name="Martin F.M."/>
        </authorList>
    </citation>
    <scope>NUCLEOTIDE SEQUENCE</scope>
    <source>
        <strain evidence="1">HHB10654</strain>
    </source>
</reference>
<evidence type="ECO:0000313" key="2">
    <source>
        <dbReference type="Proteomes" id="UP000814140"/>
    </source>
</evidence>
<proteinExistence type="predicted"/>
<name>A0ACB8TLJ4_9AGAM</name>
<protein>
    <submittedName>
        <fullName evidence="1">Uncharacterized protein</fullName>
    </submittedName>
</protein>
<keyword evidence="2" id="KW-1185">Reference proteome</keyword>
<reference evidence="1" key="1">
    <citation type="submission" date="2021-03" db="EMBL/GenBank/DDBJ databases">
        <authorList>
            <consortium name="DOE Joint Genome Institute"/>
            <person name="Ahrendt S."/>
            <person name="Looney B.P."/>
            <person name="Miyauchi S."/>
            <person name="Morin E."/>
            <person name="Drula E."/>
            <person name="Courty P.E."/>
            <person name="Chicoki N."/>
            <person name="Fauchery L."/>
            <person name="Kohler A."/>
            <person name="Kuo A."/>
            <person name="Labutti K."/>
            <person name="Pangilinan J."/>
            <person name="Lipzen A."/>
            <person name="Riley R."/>
            <person name="Andreopoulos W."/>
            <person name="He G."/>
            <person name="Johnson J."/>
            <person name="Barry K.W."/>
            <person name="Grigoriev I.V."/>
            <person name="Nagy L."/>
            <person name="Hibbett D."/>
            <person name="Henrissat B."/>
            <person name="Matheny P.B."/>
            <person name="Labbe J."/>
            <person name="Martin F."/>
        </authorList>
    </citation>
    <scope>NUCLEOTIDE SEQUENCE</scope>
    <source>
        <strain evidence="1">HHB10654</strain>
    </source>
</reference>
<sequence length="153" mass="16861">MLVTLEAHLAAFDKLPVVQRPPSLDRRAAESIDRYGRYATQEILFVLAAFAHETAHIYANALSEPKSDAKSNANELNSETGDRSQTTDALIAPVCDQDAMSVAEQELARKGDWGTLVEARLFGGQVFARRLRTTTPRTGESDCARLTRPRSTQ</sequence>
<comment type="caution">
    <text evidence="1">The sequence shown here is derived from an EMBL/GenBank/DDBJ whole genome shotgun (WGS) entry which is preliminary data.</text>
</comment>
<evidence type="ECO:0000313" key="1">
    <source>
        <dbReference type="EMBL" id="KAI0069231.1"/>
    </source>
</evidence>
<accession>A0ACB8TLJ4</accession>
<organism evidence="1 2">
    <name type="scientific">Artomyces pyxidatus</name>
    <dbReference type="NCBI Taxonomy" id="48021"/>
    <lineage>
        <taxon>Eukaryota</taxon>
        <taxon>Fungi</taxon>
        <taxon>Dikarya</taxon>
        <taxon>Basidiomycota</taxon>
        <taxon>Agaricomycotina</taxon>
        <taxon>Agaricomycetes</taxon>
        <taxon>Russulales</taxon>
        <taxon>Auriscalpiaceae</taxon>
        <taxon>Artomyces</taxon>
    </lineage>
</organism>